<dbReference type="EMBL" id="QJJQ01000004">
    <property type="protein sequence ID" value="PXW88024.1"/>
    <property type="molecule type" value="Genomic_DNA"/>
</dbReference>
<gene>
    <name evidence="2" type="ORF">DFR56_104175</name>
</gene>
<accession>A0A2V3W4B3</accession>
<comment type="caution">
    <text evidence="2">The sequence shown here is derived from an EMBL/GenBank/DDBJ whole genome shotgun (WGS) entry which is preliminary data.</text>
</comment>
<dbReference type="Proteomes" id="UP000247978">
    <property type="component" value="Unassembled WGS sequence"/>
</dbReference>
<dbReference type="InterPro" id="IPR031682">
    <property type="entry name" value="EsaE"/>
</dbReference>
<feature type="compositionally biased region" description="Polar residues" evidence="1">
    <location>
        <begin position="194"/>
        <end position="206"/>
    </location>
</feature>
<dbReference type="RefSeq" id="WP_110394846.1">
    <property type="nucleotide sequence ID" value="NZ_JBHUHB010000001.1"/>
</dbReference>
<evidence type="ECO:0000313" key="2">
    <source>
        <dbReference type="EMBL" id="PXW88024.1"/>
    </source>
</evidence>
<organism evidence="2 3">
    <name type="scientific">Pseudogracilibacillus auburnensis</name>
    <dbReference type="NCBI Taxonomy" id="1494959"/>
    <lineage>
        <taxon>Bacteria</taxon>
        <taxon>Bacillati</taxon>
        <taxon>Bacillota</taxon>
        <taxon>Bacilli</taxon>
        <taxon>Bacillales</taxon>
        <taxon>Bacillaceae</taxon>
        <taxon>Pseudogracilibacillus</taxon>
    </lineage>
</organism>
<name>A0A2V3W4B3_9BACI</name>
<dbReference type="AlphaFoldDB" id="A0A2V3W4B3"/>
<sequence>MMKTEETFHVTELFLLAAAFDGEMIFGLPDKKAYQLMGDEIFKEANDQLIKKGILTPEGKMTKGGFYAVRALELYYNSKKYVRIQNMMFGFQEKDEDELIMLMEMEDGTYYRLYMISKALVLTLLSDRFPFILREPQEDEKEFLQKEVSSAMKEKLVQFEPGDDFMNLEFFHLQEEQRVRESQGFNFRGEDKTTPTSEKSVAQESSGIEAEEPFYQLNIAYEQWFVFPKGDQLFMVDPMENSYYRASQYWFLKILFEQMDFPYKEASVND</sequence>
<feature type="region of interest" description="Disordered" evidence="1">
    <location>
        <begin position="185"/>
        <end position="207"/>
    </location>
</feature>
<reference evidence="2 3" key="1">
    <citation type="submission" date="2018-05" db="EMBL/GenBank/DDBJ databases">
        <title>Genomic Encyclopedia of Type Strains, Phase IV (KMG-IV): sequencing the most valuable type-strain genomes for metagenomic binning, comparative biology and taxonomic classification.</title>
        <authorList>
            <person name="Goeker M."/>
        </authorList>
    </citation>
    <scope>NUCLEOTIDE SEQUENCE [LARGE SCALE GENOMIC DNA]</scope>
    <source>
        <strain evidence="2 3">DSM 28556</strain>
    </source>
</reference>
<keyword evidence="3" id="KW-1185">Reference proteome</keyword>
<evidence type="ECO:0000256" key="1">
    <source>
        <dbReference type="SAM" id="MobiDB-lite"/>
    </source>
</evidence>
<evidence type="ECO:0000313" key="3">
    <source>
        <dbReference type="Proteomes" id="UP000247978"/>
    </source>
</evidence>
<dbReference type="OrthoDB" id="2339813at2"/>
<dbReference type="Pfam" id="PF16887">
    <property type="entry name" value="DUF5081"/>
    <property type="match status" value="2"/>
</dbReference>
<proteinExistence type="predicted"/>
<protein>
    <submittedName>
        <fullName evidence="2">Uncharacterized protein DUF5081</fullName>
    </submittedName>
</protein>